<proteinExistence type="predicted"/>
<protein>
    <submittedName>
        <fullName evidence="1">DUF805 domain-containing protein</fullName>
    </submittedName>
</protein>
<reference evidence="1 2" key="1">
    <citation type="journal article" date="2017" name="ISME J.">
        <title>Grape pomace compost harbors organohalide-respiring Dehalogenimonas species with novel reductive dehalogenase genes.</title>
        <authorList>
            <person name="Yang Y."/>
            <person name="Higgins S.A."/>
            <person name="Yan J."/>
            <person name="Simsir B."/>
            <person name="Chourey K."/>
            <person name="Iyer R."/>
            <person name="Hettich R.L."/>
            <person name="Baldwin B."/>
            <person name="Ogles D.M."/>
            <person name="Loffler F.E."/>
        </authorList>
    </citation>
    <scope>NUCLEOTIDE SEQUENCE [LARGE SCALE GENOMIC DNA]</scope>
    <source>
        <strain evidence="1 2">GP</strain>
    </source>
</reference>
<dbReference type="RefSeq" id="WP_102331665.1">
    <property type="nucleotide sequence ID" value="NZ_CP058566.2"/>
</dbReference>
<evidence type="ECO:0000313" key="1">
    <source>
        <dbReference type="EMBL" id="PPD57473.1"/>
    </source>
</evidence>
<dbReference type="InterPro" id="IPR008523">
    <property type="entry name" value="DUF805"/>
</dbReference>
<gene>
    <name evidence="1" type="ORF">JP09_009090</name>
</gene>
<dbReference type="PANTHER" id="PTHR34980">
    <property type="entry name" value="INNER MEMBRANE PROTEIN-RELATED-RELATED"/>
    <property type="match status" value="1"/>
</dbReference>
<evidence type="ECO:0000313" key="2">
    <source>
        <dbReference type="Proteomes" id="UP000235653"/>
    </source>
</evidence>
<dbReference type="PANTHER" id="PTHR34980:SF2">
    <property type="entry name" value="INNER MEMBRANE PROTEIN YHAH-RELATED"/>
    <property type="match status" value="1"/>
</dbReference>
<dbReference type="GO" id="GO:0005886">
    <property type="term" value="C:plasma membrane"/>
    <property type="evidence" value="ECO:0007669"/>
    <property type="project" value="TreeGrafter"/>
</dbReference>
<dbReference type="AlphaFoldDB" id="A0A2P5P5A6"/>
<dbReference type="Pfam" id="PF05656">
    <property type="entry name" value="DUF805"/>
    <property type="match status" value="1"/>
</dbReference>
<dbReference type="EMBL" id="JQAN02000012">
    <property type="protein sequence ID" value="PPD57473.1"/>
    <property type="molecule type" value="Genomic_DNA"/>
</dbReference>
<dbReference type="OrthoDB" id="9812349at2"/>
<sequence>MSWYLAALKKYAVFDGRARRKEYWFFVLFNFLIAVGLSIVGVLLGVAIGGFDADSFPFIAVTPVVLYGLAMIIPSIAVTVRRLHDIGFSGWWYLITLVPGGSVVLFIFALLDTKAGANQYGPDPKAAERAPAVSSTVQ</sequence>
<comment type="caution">
    <text evidence="1">The sequence shown here is derived from an EMBL/GenBank/DDBJ whole genome shotgun (WGS) entry which is preliminary data.</text>
</comment>
<keyword evidence="2" id="KW-1185">Reference proteome</keyword>
<accession>A0A2P5P5A6</accession>
<dbReference type="Proteomes" id="UP000235653">
    <property type="component" value="Unassembled WGS sequence"/>
</dbReference>
<name>A0A2P5P5A6_9CHLR</name>
<organism evidence="1 2">
    <name type="scientific">Dehalogenimonas etheniformans</name>
    <dbReference type="NCBI Taxonomy" id="1536648"/>
    <lineage>
        <taxon>Bacteria</taxon>
        <taxon>Bacillati</taxon>
        <taxon>Chloroflexota</taxon>
        <taxon>Dehalococcoidia</taxon>
        <taxon>Dehalococcoidales</taxon>
        <taxon>Dehalococcoidaceae</taxon>
        <taxon>Dehalogenimonas</taxon>
    </lineage>
</organism>